<keyword evidence="1" id="KW-1133">Transmembrane helix</keyword>
<comment type="caution">
    <text evidence="2">The sequence shown here is derived from an EMBL/GenBank/DDBJ whole genome shotgun (WGS) entry which is preliminary data.</text>
</comment>
<reference evidence="2 3" key="1">
    <citation type="submission" date="2021-06" db="EMBL/GenBank/DDBJ databases">
        <authorList>
            <person name="Palmer J.M."/>
        </authorList>
    </citation>
    <scope>NUCLEOTIDE SEQUENCE [LARGE SCALE GENOMIC DNA]</scope>
    <source>
        <strain evidence="2 3">AS_MEX2019</strain>
        <tissue evidence="2">Muscle</tissue>
    </source>
</reference>
<evidence type="ECO:0000313" key="3">
    <source>
        <dbReference type="Proteomes" id="UP001469553"/>
    </source>
</evidence>
<protein>
    <submittedName>
        <fullName evidence="2">Uncharacterized protein</fullName>
    </submittedName>
</protein>
<name>A0ABV0XW29_9TELE</name>
<gene>
    <name evidence="2" type="ORF">AMECASPLE_034951</name>
</gene>
<dbReference type="Proteomes" id="UP001469553">
    <property type="component" value="Unassembled WGS sequence"/>
</dbReference>
<proteinExistence type="predicted"/>
<dbReference type="EMBL" id="JAHRIP010014477">
    <property type="protein sequence ID" value="MEQ2285728.1"/>
    <property type="molecule type" value="Genomic_DNA"/>
</dbReference>
<keyword evidence="3" id="KW-1185">Reference proteome</keyword>
<evidence type="ECO:0000313" key="2">
    <source>
        <dbReference type="EMBL" id="MEQ2285728.1"/>
    </source>
</evidence>
<feature type="non-terminal residue" evidence="2">
    <location>
        <position position="125"/>
    </location>
</feature>
<organism evidence="2 3">
    <name type="scientific">Ameca splendens</name>
    <dbReference type="NCBI Taxonomy" id="208324"/>
    <lineage>
        <taxon>Eukaryota</taxon>
        <taxon>Metazoa</taxon>
        <taxon>Chordata</taxon>
        <taxon>Craniata</taxon>
        <taxon>Vertebrata</taxon>
        <taxon>Euteleostomi</taxon>
        <taxon>Actinopterygii</taxon>
        <taxon>Neopterygii</taxon>
        <taxon>Teleostei</taxon>
        <taxon>Neoteleostei</taxon>
        <taxon>Acanthomorphata</taxon>
        <taxon>Ovalentaria</taxon>
        <taxon>Atherinomorphae</taxon>
        <taxon>Cyprinodontiformes</taxon>
        <taxon>Goodeidae</taxon>
        <taxon>Ameca</taxon>
    </lineage>
</organism>
<evidence type="ECO:0000256" key="1">
    <source>
        <dbReference type="SAM" id="Phobius"/>
    </source>
</evidence>
<feature type="transmembrane region" description="Helical" evidence="1">
    <location>
        <begin position="42"/>
        <end position="60"/>
    </location>
</feature>
<sequence length="125" mass="14002">MRLLFNNRVSSVRGFFRSAVEFHIGRLSSRRFAQQYNRPSDLHLREVFILIIMAIIIIILNQTGKYYPSDFQTKLCDCCEDFGTSCLDFSASRVLVAPSPATWMSAACAVPACPSEPSTEPDTTS</sequence>
<accession>A0ABV0XW29</accession>
<keyword evidence="1" id="KW-0472">Membrane</keyword>
<keyword evidence="1" id="KW-0812">Transmembrane</keyword>